<name>Q8TMB2_METAC</name>
<dbReference type="Pfam" id="PF21965">
    <property type="entry name" value="SAMP2"/>
    <property type="match status" value="1"/>
</dbReference>
<dbReference type="EnsemblBacteria" id="AAM06130">
    <property type="protein sequence ID" value="AAM06130"/>
    <property type="gene ID" value="MA_2752"/>
</dbReference>
<evidence type="ECO:0008006" key="3">
    <source>
        <dbReference type="Google" id="ProtNLM"/>
    </source>
</evidence>
<proteinExistence type="predicted"/>
<accession>Q8TMB2</accession>
<dbReference type="InterPro" id="IPR016155">
    <property type="entry name" value="Mopterin_synth/thiamin_S_b"/>
</dbReference>
<dbReference type="Proteomes" id="UP000002487">
    <property type="component" value="Chromosome"/>
</dbReference>
<dbReference type="HOGENOM" id="CLU_114601_9_3_2"/>
<dbReference type="SUPFAM" id="SSF54285">
    <property type="entry name" value="MoaD/ThiS"/>
    <property type="match status" value="1"/>
</dbReference>
<keyword evidence="2" id="KW-1185">Reference proteome</keyword>
<dbReference type="Gene3D" id="3.10.20.30">
    <property type="match status" value="1"/>
</dbReference>
<gene>
    <name evidence="1" type="ordered locus">MA_2752</name>
</gene>
<dbReference type="GeneID" id="1474645"/>
<dbReference type="KEGG" id="mac:MA_2752"/>
<evidence type="ECO:0000313" key="2">
    <source>
        <dbReference type="Proteomes" id="UP000002487"/>
    </source>
</evidence>
<dbReference type="RefSeq" id="WP_011022707.1">
    <property type="nucleotide sequence ID" value="NC_003552.1"/>
</dbReference>
<dbReference type="InterPro" id="IPR012675">
    <property type="entry name" value="Beta-grasp_dom_sf"/>
</dbReference>
<reference evidence="1 2" key="1">
    <citation type="journal article" date="2002" name="Genome Res.">
        <title>The genome of Methanosarcina acetivorans reveals extensive metabolic and physiological diversity.</title>
        <authorList>
            <person name="Galagan J.E."/>
            <person name="Nusbaum C."/>
            <person name="Roy A."/>
            <person name="Endrizzi M.G."/>
            <person name="Macdonald P."/>
            <person name="FitzHugh W."/>
            <person name="Calvo S."/>
            <person name="Engels R."/>
            <person name="Smirnov S."/>
            <person name="Atnoor D."/>
            <person name="Brown A."/>
            <person name="Allen N."/>
            <person name="Naylor J."/>
            <person name="Stange-Thomann N."/>
            <person name="DeArellano K."/>
            <person name="Johnson R."/>
            <person name="Linton L."/>
            <person name="McEwan P."/>
            <person name="McKernan K."/>
            <person name="Talamas J."/>
            <person name="Tirrell A."/>
            <person name="Ye W."/>
            <person name="Zimmer A."/>
            <person name="Barber R.D."/>
            <person name="Cann I."/>
            <person name="Graham D.E."/>
            <person name="Grahame D.A."/>
            <person name="Guss A."/>
            <person name="Hedderich R."/>
            <person name="Ingram-Smith C."/>
            <person name="Kuettner C.H."/>
            <person name="Krzycki J.A."/>
            <person name="Leigh J.A."/>
            <person name="Li W."/>
            <person name="Liu J."/>
            <person name="Mukhopadhyay B."/>
            <person name="Reeve J.N."/>
            <person name="Smith K."/>
            <person name="Springer T.A."/>
            <person name="Umayam L.A."/>
            <person name="White O."/>
            <person name="White R.H."/>
            <person name="de Macario E.C."/>
            <person name="Ferry J.G."/>
            <person name="Jarrell K.F."/>
            <person name="Jing H."/>
            <person name="Macario A.J.L."/>
            <person name="Paulsen I."/>
            <person name="Pritchett M."/>
            <person name="Sowers K.R."/>
            <person name="Swanson R.V."/>
            <person name="Zinder S.H."/>
            <person name="Lander E."/>
            <person name="Metcalf W.W."/>
            <person name="Birren B."/>
        </authorList>
    </citation>
    <scope>NUCLEOTIDE SEQUENCE [LARGE SCALE GENOMIC DNA]</scope>
    <source>
        <strain evidence="2">ATCC 35395 / DSM 2834 / JCM 12185 / C2A</strain>
    </source>
</reference>
<evidence type="ECO:0000313" key="1">
    <source>
        <dbReference type="EMBL" id="AAM06130.1"/>
    </source>
</evidence>
<dbReference type="InterPro" id="IPR053833">
    <property type="entry name" value="SAMP2"/>
</dbReference>
<sequence>MSKKVHVQIQAGALCGAMEEISEQTVEIGENFTYENLLDILGINEGTVIVLNEGNAVPLDGIISSDKLTIMRVVSGG</sequence>
<organism evidence="1 2">
    <name type="scientific">Methanosarcina acetivorans (strain ATCC 35395 / DSM 2834 / JCM 12185 / C2A)</name>
    <dbReference type="NCBI Taxonomy" id="188937"/>
    <lineage>
        <taxon>Archaea</taxon>
        <taxon>Methanobacteriati</taxon>
        <taxon>Methanobacteriota</taxon>
        <taxon>Stenosarchaea group</taxon>
        <taxon>Methanomicrobia</taxon>
        <taxon>Methanosarcinales</taxon>
        <taxon>Methanosarcinaceae</taxon>
        <taxon>Methanosarcina</taxon>
    </lineage>
</organism>
<protein>
    <recommendedName>
        <fullName evidence="3">Small archaeal modifier protein 2</fullName>
    </recommendedName>
</protein>
<dbReference type="EMBL" id="AE010299">
    <property type="protein sequence ID" value="AAM06130.1"/>
    <property type="molecule type" value="Genomic_DNA"/>
</dbReference>
<dbReference type="STRING" id="188937.MA_2752"/>
<dbReference type="InParanoid" id="Q8TMB2"/>
<dbReference type="PhylomeDB" id="Q8TMB2"/>
<dbReference type="OrthoDB" id="124543at2157"/>
<dbReference type="AlphaFoldDB" id="Q8TMB2"/>